<dbReference type="AlphaFoldDB" id="A0A8S3BCE1"/>
<evidence type="ECO:0000313" key="3">
    <source>
        <dbReference type="EMBL" id="CAF4792829.1"/>
    </source>
</evidence>
<sequence>MKLYEQEYIDEKIGRVIKTYLPDLRAILLDLSDAVEGRT</sequence>
<reference evidence="4" key="1">
    <citation type="submission" date="2021-02" db="EMBL/GenBank/DDBJ databases">
        <authorList>
            <person name="Nowell W R."/>
        </authorList>
    </citation>
    <scope>NUCLEOTIDE SEQUENCE</scope>
</reference>
<organism evidence="4 5">
    <name type="scientific">Rotaria magnacalcarata</name>
    <dbReference type="NCBI Taxonomy" id="392030"/>
    <lineage>
        <taxon>Eukaryota</taxon>
        <taxon>Metazoa</taxon>
        <taxon>Spiralia</taxon>
        <taxon>Gnathifera</taxon>
        <taxon>Rotifera</taxon>
        <taxon>Eurotatoria</taxon>
        <taxon>Bdelloidea</taxon>
        <taxon>Philodinida</taxon>
        <taxon>Philodinidae</taxon>
        <taxon>Rotaria</taxon>
    </lineage>
</organism>
<evidence type="ECO:0000313" key="4">
    <source>
        <dbReference type="EMBL" id="CAF4810103.1"/>
    </source>
</evidence>
<dbReference type="EMBL" id="CAJOBI010084133">
    <property type="protein sequence ID" value="CAF4510978.1"/>
    <property type="molecule type" value="Genomic_DNA"/>
</dbReference>
<comment type="caution">
    <text evidence="4">The sequence shown here is derived from an EMBL/GenBank/DDBJ whole genome shotgun (WGS) entry which is preliminary data.</text>
</comment>
<evidence type="ECO:0000313" key="1">
    <source>
        <dbReference type="EMBL" id="CAF4510978.1"/>
    </source>
</evidence>
<accession>A0A8S3BCE1</accession>
<dbReference type="Proteomes" id="UP000681967">
    <property type="component" value="Unassembled WGS sequence"/>
</dbReference>
<gene>
    <name evidence="2" type="ORF">BYL167_LOCUS40918</name>
    <name evidence="4" type="ORF">GIL414_LOCUS47546</name>
    <name evidence="1" type="ORF">SMN809_LOCUS35363</name>
    <name evidence="3" type="ORF">SMN809_LOCUS46835</name>
</gene>
<evidence type="ECO:0000313" key="2">
    <source>
        <dbReference type="EMBL" id="CAF4619992.1"/>
    </source>
</evidence>
<name>A0A8S3BCE1_9BILA</name>
<proteinExistence type="predicted"/>
<evidence type="ECO:0000313" key="5">
    <source>
        <dbReference type="Proteomes" id="UP000681720"/>
    </source>
</evidence>
<protein>
    <submittedName>
        <fullName evidence="4">Uncharacterized protein</fullName>
    </submittedName>
</protein>
<dbReference type="Proteomes" id="UP000681720">
    <property type="component" value="Unassembled WGS sequence"/>
</dbReference>
<dbReference type="EMBL" id="CAJOBJ010151929">
    <property type="protein sequence ID" value="CAF4810103.1"/>
    <property type="molecule type" value="Genomic_DNA"/>
</dbReference>
<feature type="non-terminal residue" evidence="4">
    <location>
        <position position="1"/>
    </location>
</feature>
<dbReference type="EMBL" id="CAJOBH010102436">
    <property type="protein sequence ID" value="CAF4619992.1"/>
    <property type="molecule type" value="Genomic_DNA"/>
</dbReference>
<dbReference type="EMBL" id="CAJOBI010146665">
    <property type="protein sequence ID" value="CAF4792829.1"/>
    <property type="molecule type" value="Genomic_DNA"/>
</dbReference>
<dbReference type="Proteomes" id="UP000676336">
    <property type="component" value="Unassembled WGS sequence"/>
</dbReference>